<dbReference type="EMBL" id="JAJFAZ020000010">
    <property type="protein sequence ID" value="KAI5311426.1"/>
    <property type="molecule type" value="Genomic_DNA"/>
</dbReference>
<proteinExistence type="predicted"/>
<comment type="caution">
    <text evidence="2">The sequence shown here is derived from an EMBL/GenBank/DDBJ whole genome shotgun (WGS) entry which is preliminary data.</text>
</comment>
<sequence>MDETLEEWLSAEVASDGLVTNSVKTPSENYVFPPRVTSLGKKKKNSRSNATGIEAKTKPFGKASQSSAPPPSFTSSAQALSDNNSSKEAYSYVIGAGGQRAWAKQSWQGKA</sequence>
<evidence type="ECO:0000313" key="2">
    <source>
        <dbReference type="EMBL" id="KAI5311426.1"/>
    </source>
</evidence>
<feature type="region of interest" description="Disordered" evidence="1">
    <location>
        <begin position="31"/>
        <end position="81"/>
    </location>
</feature>
<feature type="compositionally biased region" description="Low complexity" evidence="1">
    <location>
        <begin position="63"/>
        <end position="79"/>
    </location>
</feature>
<evidence type="ECO:0000256" key="1">
    <source>
        <dbReference type="SAM" id="MobiDB-lite"/>
    </source>
</evidence>
<accession>A0AAD4USQ7</accession>
<reference evidence="2 3" key="1">
    <citation type="journal article" date="2022" name="G3 (Bethesda)">
        <title>Whole-genome sequence and methylome profiling of the almond [Prunus dulcis (Mill.) D.A. Webb] cultivar 'Nonpareil'.</title>
        <authorList>
            <person name="D'Amico-Willman K.M."/>
            <person name="Ouma W.Z."/>
            <person name="Meulia T."/>
            <person name="Sideli G.M."/>
            <person name="Gradziel T.M."/>
            <person name="Fresnedo-Ramirez J."/>
        </authorList>
    </citation>
    <scope>NUCLEOTIDE SEQUENCE [LARGE SCALE GENOMIC DNA]</scope>
    <source>
        <strain evidence="2">Clone GOH B32 T37-40</strain>
    </source>
</reference>
<gene>
    <name evidence="2" type="ORF">L3X38_000152</name>
</gene>
<keyword evidence="3" id="KW-1185">Reference proteome</keyword>
<evidence type="ECO:0000313" key="3">
    <source>
        <dbReference type="Proteomes" id="UP001054821"/>
    </source>
</evidence>
<dbReference type="AlphaFoldDB" id="A0AAD4USQ7"/>
<protein>
    <submittedName>
        <fullName evidence="2">Uncharacterized protein</fullName>
    </submittedName>
</protein>
<keyword evidence="2" id="KW-0496">Mitochondrion</keyword>
<organism evidence="2 3">
    <name type="scientific">Prunus dulcis</name>
    <name type="common">Almond</name>
    <name type="synonym">Amygdalus dulcis</name>
    <dbReference type="NCBI Taxonomy" id="3755"/>
    <lineage>
        <taxon>Eukaryota</taxon>
        <taxon>Viridiplantae</taxon>
        <taxon>Streptophyta</taxon>
        <taxon>Embryophyta</taxon>
        <taxon>Tracheophyta</taxon>
        <taxon>Spermatophyta</taxon>
        <taxon>Magnoliopsida</taxon>
        <taxon>eudicotyledons</taxon>
        <taxon>Gunneridae</taxon>
        <taxon>Pentapetalae</taxon>
        <taxon>rosids</taxon>
        <taxon>fabids</taxon>
        <taxon>Rosales</taxon>
        <taxon>Rosaceae</taxon>
        <taxon>Amygdaloideae</taxon>
        <taxon>Amygdaleae</taxon>
        <taxon>Prunus</taxon>
    </lineage>
</organism>
<dbReference type="Proteomes" id="UP001054821">
    <property type="component" value="Mitochondrion MT"/>
</dbReference>
<geneLocation type="mitochondrion" evidence="2"/>
<name>A0AAD4USQ7_PRUDU</name>